<keyword evidence="8" id="KW-1185">Reference proteome</keyword>
<evidence type="ECO:0000256" key="3">
    <source>
        <dbReference type="SAM" id="MobiDB-lite"/>
    </source>
</evidence>
<evidence type="ECO:0000313" key="7">
    <source>
        <dbReference type="EnsemblMetazoa" id="XP_003728176"/>
    </source>
</evidence>
<keyword evidence="1 5" id="KW-0732">Signal</keyword>
<feature type="region of interest" description="Disordered" evidence="3">
    <location>
        <begin position="394"/>
        <end position="422"/>
    </location>
</feature>
<evidence type="ECO:0000256" key="5">
    <source>
        <dbReference type="SAM" id="SignalP"/>
    </source>
</evidence>
<organism evidence="7 8">
    <name type="scientific">Strongylocentrotus purpuratus</name>
    <name type="common">Purple sea urchin</name>
    <dbReference type="NCBI Taxonomy" id="7668"/>
    <lineage>
        <taxon>Eukaryota</taxon>
        <taxon>Metazoa</taxon>
        <taxon>Echinodermata</taxon>
        <taxon>Eleutherozoa</taxon>
        <taxon>Echinozoa</taxon>
        <taxon>Echinoidea</taxon>
        <taxon>Euechinoidea</taxon>
        <taxon>Echinacea</taxon>
        <taxon>Camarodonta</taxon>
        <taxon>Echinidea</taxon>
        <taxon>Strongylocentrotidae</taxon>
        <taxon>Strongylocentrotus</taxon>
    </lineage>
</organism>
<sequence>MHRPWHTGVLLMGVFLTLPLLLEASSICSQTRSQQETVTRKGTRTLVVATSYRCWLIWSCTTYRTITAYRITYRQVTRYYTTRVCCEGYELDQAQIECLRISGPEETLYTTTNNPSLNQSLSSGSSLPNNSSSSNRTLLVVLPRTTKLPASSNPPITTTTPSNGKDQAMVAPSRARRQAIIMISILLFFIAVIVVSIVLGCVVYRRRRARRIQRKSHDLHMEPLRDLQLLSETSSHILHFSPPSAPDDEYAIVDKKTKVPPPAKDPQPSYENTCIVERPPDDKGKDKAQGKTNSLTHTYMDRSVCLETNEKMIIPVSMATVPDNCYNEVDEMPSSSVSPDGGVQEYDYCYTKFDNSSPNPNECYAEVDDMPPSSVSREGAIQEEYEAIGDVQGTYDHLDRGSTPGTSDREISSKEGCDTSGGKYGVLVQSSSVDSPENYDSFQRSVSETDQSGIDGYAPLLAVPSSGSNAAELVDADAYDDLDRAMPKTQKKGKDLLEKLRQSPNTAYGHLGSSFESDTSETGSEKILEANPDMEPIYSNQDVTLVGDNTSTYTDMSGSRPNSVLDRSISLHSEKAPVESYTEMSPTHFSNNYCNVDLENIAEDH</sequence>
<dbReference type="RefSeq" id="XP_003728176.2">
    <property type="nucleotide sequence ID" value="XM_003728128.3"/>
</dbReference>
<feature type="compositionally biased region" description="Low complexity" evidence="3">
    <location>
        <begin position="113"/>
        <end position="134"/>
    </location>
</feature>
<reference evidence="7" key="2">
    <citation type="submission" date="2021-01" db="UniProtKB">
        <authorList>
            <consortium name="EnsemblMetazoa"/>
        </authorList>
    </citation>
    <scope>IDENTIFICATION</scope>
</reference>
<evidence type="ECO:0000256" key="2">
    <source>
        <dbReference type="ARBA" id="ARBA00023157"/>
    </source>
</evidence>
<dbReference type="InParanoid" id="A0A7M7GIE1"/>
<keyword evidence="4" id="KW-0472">Membrane</keyword>
<dbReference type="OrthoDB" id="10158857at2759"/>
<dbReference type="OMA" id="CEGYELD"/>
<evidence type="ECO:0000256" key="4">
    <source>
        <dbReference type="SAM" id="Phobius"/>
    </source>
</evidence>
<protein>
    <recommendedName>
        <fullName evidence="6">EMI domain-containing protein</fullName>
    </recommendedName>
</protein>
<dbReference type="InterPro" id="IPR011489">
    <property type="entry name" value="EMI_domain"/>
</dbReference>
<evidence type="ECO:0000313" key="8">
    <source>
        <dbReference type="Proteomes" id="UP000007110"/>
    </source>
</evidence>
<feature type="compositionally biased region" description="Basic and acidic residues" evidence="3">
    <location>
        <begin position="278"/>
        <end position="289"/>
    </location>
</feature>
<feature type="transmembrane region" description="Helical" evidence="4">
    <location>
        <begin position="179"/>
        <end position="204"/>
    </location>
</feature>
<keyword evidence="4" id="KW-1133">Transmembrane helix</keyword>
<evidence type="ECO:0000256" key="1">
    <source>
        <dbReference type="ARBA" id="ARBA00022729"/>
    </source>
</evidence>
<proteinExistence type="predicted"/>
<evidence type="ECO:0000259" key="6">
    <source>
        <dbReference type="PROSITE" id="PS51041"/>
    </source>
</evidence>
<feature type="chain" id="PRO_5029452636" description="EMI domain-containing protein" evidence="5">
    <location>
        <begin position="25"/>
        <end position="605"/>
    </location>
</feature>
<dbReference type="KEGG" id="spu:100890323"/>
<dbReference type="Proteomes" id="UP000007110">
    <property type="component" value="Unassembled WGS sequence"/>
</dbReference>
<dbReference type="PROSITE" id="PS51041">
    <property type="entry name" value="EMI"/>
    <property type="match status" value="1"/>
</dbReference>
<dbReference type="AlphaFoldDB" id="A0A7M7GIE1"/>
<name>A0A7M7GIE1_STRPU</name>
<feature type="compositionally biased region" description="Basic and acidic residues" evidence="3">
    <location>
        <begin position="407"/>
        <end position="417"/>
    </location>
</feature>
<dbReference type="EnsemblMetazoa" id="XM_003728128">
    <property type="protein sequence ID" value="XP_003728176"/>
    <property type="gene ID" value="LOC100890323"/>
</dbReference>
<dbReference type="GeneID" id="100890323"/>
<feature type="signal peptide" evidence="5">
    <location>
        <begin position="1"/>
        <end position="24"/>
    </location>
</feature>
<feature type="region of interest" description="Disordered" evidence="3">
    <location>
        <begin position="257"/>
        <end position="291"/>
    </location>
</feature>
<feature type="domain" description="EMI" evidence="6">
    <location>
        <begin position="24"/>
        <end position="100"/>
    </location>
</feature>
<feature type="region of interest" description="Disordered" evidence="3">
    <location>
        <begin position="504"/>
        <end position="524"/>
    </location>
</feature>
<keyword evidence="2" id="KW-1015">Disulfide bond</keyword>
<keyword evidence="4" id="KW-0812">Transmembrane</keyword>
<accession>A0A7M7GIE1</accession>
<feature type="region of interest" description="Disordered" evidence="3">
    <location>
        <begin position="112"/>
        <end position="134"/>
    </location>
</feature>
<reference evidence="8" key="1">
    <citation type="submission" date="2015-02" db="EMBL/GenBank/DDBJ databases">
        <title>Genome sequencing for Strongylocentrotus purpuratus.</title>
        <authorList>
            <person name="Murali S."/>
            <person name="Liu Y."/>
            <person name="Vee V."/>
            <person name="English A."/>
            <person name="Wang M."/>
            <person name="Skinner E."/>
            <person name="Han Y."/>
            <person name="Muzny D.M."/>
            <person name="Worley K.C."/>
            <person name="Gibbs R.A."/>
        </authorList>
    </citation>
    <scope>NUCLEOTIDE SEQUENCE</scope>
</reference>